<evidence type="ECO:0000313" key="3">
    <source>
        <dbReference type="Proteomes" id="UP000250235"/>
    </source>
</evidence>
<dbReference type="EMBL" id="KQ995376">
    <property type="protein sequence ID" value="KZV46804.1"/>
    <property type="molecule type" value="Genomic_DNA"/>
</dbReference>
<dbReference type="Proteomes" id="UP000250235">
    <property type="component" value="Unassembled WGS sequence"/>
</dbReference>
<accession>A0A2Z7CQ98</accession>
<feature type="transmembrane region" description="Helical" evidence="1">
    <location>
        <begin position="202"/>
        <end position="221"/>
    </location>
</feature>
<evidence type="ECO:0000256" key="1">
    <source>
        <dbReference type="SAM" id="Phobius"/>
    </source>
</evidence>
<keyword evidence="1" id="KW-0812">Transmembrane</keyword>
<proteinExistence type="predicted"/>
<name>A0A2Z7CQ98_9LAMI</name>
<evidence type="ECO:0000313" key="2">
    <source>
        <dbReference type="EMBL" id="KZV46804.1"/>
    </source>
</evidence>
<keyword evidence="1" id="KW-0472">Membrane</keyword>
<sequence length="246" mass="27517">MRRRFVVATGSPAASEFGRYCLLLVFRESLRLDDVSGATSFELVATLRFEVATGSSREKRCVVLSCDWIPSCWFSMRRRLEHCSAVSFPAISRRSGGCFGSCEVAWDSSCEALPIHTSFRSFNWLVEEREVAAVRVLCRFGRATFWFSAFTRVFGIYRKSLVCGIAVPAGCVLLRIVYAICVFAALHMFICLLSRLLHTRMVFLSSFGSPCTIVALLLFSYQDVRASGNTALSSPCWDRSHHEPSG</sequence>
<organism evidence="2 3">
    <name type="scientific">Dorcoceras hygrometricum</name>
    <dbReference type="NCBI Taxonomy" id="472368"/>
    <lineage>
        <taxon>Eukaryota</taxon>
        <taxon>Viridiplantae</taxon>
        <taxon>Streptophyta</taxon>
        <taxon>Embryophyta</taxon>
        <taxon>Tracheophyta</taxon>
        <taxon>Spermatophyta</taxon>
        <taxon>Magnoliopsida</taxon>
        <taxon>eudicotyledons</taxon>
        <taxon>Gunneridae</taxon>
        <taxon>Pentapetalae</taxon>
        <taxon>asterids</taxon>
        <taxon>lamiids</taxon>
        <taxon>Lamiales</taxon>
        <taxon>Gesneriaceae</taxon>
        <taxon>Didymocarpoideae</taxon>
        <taxon>Trichosporeae</taxon>
        <taxon>Loxocarpinae</taxon>
        <taxon>Dorcoceras</taxon>
    </lineage>
</organism>
<dbReference type="AlphaFoldDB" id="A0A2Z7CQ98"/>
<keyword evidence="1" id="KW-1133">Transmembrane helix</keyword>
<gene>
    <name evidence="2" type="ORF">F511_36360</name>
</gene>
<keyword evidence="3" id="KW-1185">Reference proteome</keyword>
<feature type="transmembrane region" description="Helical" evidence="1">
    <location>
        <begin position="161"/>
        <end position="190"/>
    </location>
</feature>
<protein>
    <submittedName>
        <fullName evidence="2">Uncharacterized protein</fullName>
    </submittedName>
</protein>
<reference evidence="2 3" key="1">
    <citation type="journal article" date="2015" name="Proc. Natl. Acad. Sci. U.S.A.">
        <title>The resurrection genome of Boea hygrometrica: A blueprint for survival of dehydration.</title>
        <authorList>
            <person name="Xiao L."/>
            <person name="Yang G."/>
            <person name="Zhang L."/>
            <person name="Yang X."/>
            <person name="Zhao S."/>
            <person name="Ji Z."/>
            <person name="Zhou Q."/>
            <person name="Hu M."/>
            <person name="Wang Y."/>
            <person name="Chen M."/>
            <person name="Xu Y."/>
            <person name="Jin H."/>
            <person name="Xiao X."/>
            <person name="Hu G."/>
            <person name="Bao F."/>
            <person name="Hu Y."/>
            <person name="Wan P."/>
            <person name="Li L."/>
            <person name="Deng X."/>
            <person name="Kuang T."/>
            <person name="Xiang C."/>
            <person name="Zhu J.K."/>
            <person name="Oliver M.J."/>
            <person name="He Y."/>
        </authorList>
    </citation>
    <scope>NUCLEOTIDE SEQUENCE [LARGE SCALE GENOMIC DNA]</scope>
    <source>
        <strain evidence="3">cv. XS01</strain>
    </source>
</reference>